<comment type="caution">
    <text evidence="2">The sequence shown here is derived from an EMBL/GenBank/DDBJ whole genome shotgun (WGS) entry which is preliminary data.</text>
</comment>
<evidence type="ECO:0000313" key="3">
    <source>
        <dbReference type="Proteomes" id="UP000308014"/>
    </source>
</evidence>
<evidence type="ECO:0000256" key="1">
    <source>
        <dbReference type="SAM" id="SignalP"/>
    </source>
</evidence>
<protein>
    <submittedName>
        <fullName evidence="2">Uncharacterized protein</fullName>
    </submittedName>
</protein>
<feature type="chain" id="PRO_5044400143" evidence="1">
    <location>
        <begin position="26"/>
        <end position="280"/>
    </location>
</feature>
<keyword evidence="1" id="KW-0732">Signal</keyword>
<accession>A0A4S9JWD2</accession>
<proteinExistence type="predicted"/>
<organism evidence="2 3">
    <name type="scientific">Aureobasidium pullulans</name>
    <name type="common">Black yeast</name>
    <name type="synonym">Pullularia pullulans</name>
    <dbReference type="NCBI Taxonomy" id="5580"/>
    <lineage>
        <taxon>Eukaryota</taxon>
        <taxon>Fungi</taxon>
        <taxon>Dikarya</taxon>
        <taxon>Ascomycota</taxon>
        <taxon>Pezizomycotina</taxon>
        <taxon>Dothideomycetes</taxon>
        <taxon>Dothideomycetidae</taxon>
        <taxon>Dothideales</taxon>
        <taxon>Saccotheciaceae</taxon>
        <taxon>Aureobasidium</taxon>
    </lineage>
</organism>
<gene>
    <name evidence="2" type="ORF">D6D24_01581</name>
</gene>
<dbReference type="Proteomes" id="UP000308014">
    <property type="component" value="Unassembled WGS sequence"/>
</dbReference>
<evidence type="ECO:0000313" key="2">
    <source>
        <dbReference type="EMBL" id="THW21681.1"/>
    </source>
</evidence>
<name>A0A4S9JWD2_AURPU</name>
<reference evidence="2 3" key="1">
    <citation type="submission" date="2018-10" db="EMBL/GenBank/DDBJ databases">
        <title>Fifty Aureobasidium pullulans genomes reveal a recombining polyextremotolerant generalist.</title>
        <authorList>
            <person name="Gostincar C."/>
            <person name="Turk M."/>
            <person name="Zajc J."/>
            <person name="Gunde-Cimerman N."/>
        </authorList>
    </citation>
    <scope>NUCLEOTIDE SEQUENCE [LARGE SCALE GENOMIC DNA]</scope>
    <source>
        <strain evidence="2 3">EXF-11318</strain>
    </source>
</reference>
<sequence>MSTFSTFKGAAVVALASATLSSARALDKRQSYSFDAVCDASRTPDWNGCQSAFDQVNAQANSDPNYQWTFRGSANCVVFDGDNCAVSICSLDNYKPVPQFLVVDATDTLISDCKYAGAGGKSTDKDGSMFVSAYASDQNPTKMKRDNTWTEAYRIENAAPENFKQQVLSALPGGSSWELTTEQSQTNRVEASVSLSEDFFTIFSSSQSITYGYEKTVSTSTTQTINNNCANDQTGTLFWYPLFTQHHGGFSEGPSPVDIYVPVSEGDDGAVGKYQVVCSG</sequence>
<feature type="signal peptide" evidence="1">
    <location>
        <begin position="1"/>
        <end position="25"/>
    </location>
</feature>
<dbReference type="AlphaFoldDB" id="A0A4S9JWD2"/>
<dbReference type="EMBL" id="QZAJ01000030">
    <property type="protein sequence ID" value="THW21681.1"/>
    <property type="molecule type" value="Genomic_DNA"/>
</dbReference>